<organism evidence="1">
    <name type="scientific">marine sediment metagenome</name>
    <dbReference type="NCBI Taxonomy" id="412755"/>
    <lineage>
        <taxon>unclassified sequences</taxon>
        <taxon>metagenomes</taxon>
        <taxon>ecological metagenomes</taxon>
    </lineage>
</organism>
<dbReference type="EMBL" id="LAZR01003584">
    <property type="protein sequence ID" value="KKN16736.1"/>
    <property type="molecule type" value="Genomic_DNA"/>
</dbReference>
<reference evidence="1" key="1">
    <citation type="journal article" date="2015" name="Nature">
        <title>Complex archaea that bridge the gap between prokaryotes and eukaryotes.</title>
        <authorList>
            <person name="Spang A."/>
            <person name="Saw J.H."/>
            <person name="Jorgensen S.L."/>
            <person name="Zaremba-Niedzwiedzka K."/>
            <person name="Martijn J."/>
            <person name="Lind A.E."/>
            <person name="van Eijk R."/>
            <person name="Schleper C."/>
            <person name="Guy L."/>
            <person name="Ettema T.J."/>
        </authorList>
    </citation>
    <scope>NUCLEOTIDE SEQUENCE</scope>
</reference>
<comment type="caution">
    <text evidence="1">The sequence shown here is derived from an EMBL/GenBank/DDBJ whole genome shotgun (WGS) entry which is preliminary data.</text>
</comment>
<feature type="non-terminal residue" evidence="1">
    <location>
        <position position="1"/>
    </location>
</feature>
<accession>A0A0F9QUA6</accession>
<gene>
    <name evidence="1" type="ORF">LCGC14_0972730</name>
</gene>
<name>A0A0F9QUA6_9ZZZZ</name>
<evidence type="ECO:0000313" key="1">
    <source>
        <dbReference type="EMBL" id="KKN16736.1"/>
    </source>
</evidence>
<sequence>HEIIREWENAKKRDIEKFLTI</sequence>
<dbReference type="AlphaFoldDB" id="A0A0F9QUA6"/>
<protein>
    <submittedName>
        <fullName evidence="1">Uncharacterized protein</fullName>
    </submittedName>
</protein>
<proteinExistence type="predicted"/>